<reference evidence="3 4" key="1">
    <citation type="submission" date="2016-10" db="EMBL/GenBank/DDBJ databases">
        <authorList>
            <person name="Cai Z."/>
        </authorList>
    </citation>
    <scope>NUCLEOTIDE SEQUENCE [LARGE SCALE GENOMIC DNA]</scope>
</reference>
<dbReference type="PANTHER" id="PTHR10900:SF77">
    <property type="entry name" value="FI19380P1"/>
    <property type="match status" value="1"/>
</dbReference>
<sequence length="495" mass="50247">MAFTAALITLLAVLSQVTYAQQAAKPQAAPAGAAATAAVPASNPAGSLHEALAKSTPKFRGLFDVIKLSPATVPKNVVGTMFAPNDAAVDAFLKAMGLTAAEVAAQPDLADLMTAYHFIPGYQVSGTDADKGPKKAATGDENFIVTLVKGPGGKLAVKDVQGNVAGVVSGPVKVGKVSVFVIDRVLMSGNYFNSTMAALAYNPSWVTTYGYAQSTGIDKALAAAKDPYTLFVPTNKAWKPIEPELMAASSAAIGDILKYHVTPAARPVPRGFQGVTSLPTLLSGHSIKVTSNLTATAPDRYKNNAVVPRPEITLTPEQGFPAVITSFNIYAGRNILHAIDGALQPSMAAKPAAAAAAPSKPAAAAVPSKITTEVAAKPAAAAAATTKDATAAPKATAAAAASAKPAAAGRRLLSSSSSSSSAPARHLQQLVAARLLELGSLQTSPGGFSPSSRTLEAMTAAASGTVPVQYPNRFGSLPEAAAANGCLNCLKWAKP</sequence>
<dbReference type="PROSITE" id="PS50213">
    <property type="entry name" value="FAS1"/>
    <property type="match status" value="1"/>
</dbReference>
<dbReference type="InterPro" id="IPR050904">
    <property type="entry name" value="Adhesion/Biosynth-related"/>
</dbReference>
<keyword evidence="4" id="KW-1185">Reference proteome</keyword>
<dbReference type="GO" id="GO:0005615">
    <property type="term" value="C:extracellular space"/>
    <property type="evidence" value="ECO:0007669"/>
    <property type="project" value="TreeGrafter"/>
</dbReference>
<protein>
    <recommendedName>
        <fullName evidence="2">FAS1 domain-containing protein</fullName>
    </recommendedName>
</protein>
<organism evidence="3 4">
    <name type="scientific">Tetradesmus obliquus</name>
    <name type="common">Green alga</name>
    <name type="synonym">Acutodesmus obliquus</name>
    <dbReference type="NCBI Taxonomy" id="3088"/>
    <lineage>
        <taxon>Eukaryota</taxon>
        <taxon>Viridiplantae</taxon>
        <taxon>Chlorophyta</taxon>
        <taxon>core chlorophytes</taxon>
        <taxon>Chlorophyceae</taxon>
        <taxon>CS clade</taxon>
        <taxon>Sphaeropleales</taxon>
        <taxon>Scenedesmaceae</taxon>
        <taxon>Tetradesmus</taxon>
    </lineage>
</organism>
<feature type="chain" id="PRO_5017029276" description="FAS1 domain-containing protein" evidence="1">
    <location>
        <begin position="21"/>
        <end position="495"/>
    </location>
</feature>
<proteinExistence type="predicted"/>
<feature type="domain" description="FAS1" evidence="2">
    <location>
        <begin position="192"/>
        <end position="343"/>
    </location>
</feature>
<evidence type="ECO:0000313" key="4">
    <source>
        <dbReference type="Proteomes" id="UP000256970"/>
    </source>
</evidence>
<dbReference type="InterPro" id="IPR036378">
    <property type="entry name" value="FAS1_dom_sf"/>
</dbReference>
<evidence type="ECO:0000256" key="1">
    <source>
        <dbReference type="SAM" id="SignalP"/>
    </source>
</evidence>
<dbReference type="PANTHER" id="PTHR10900">
    <property type="entry name" value="PERIOSTIN-RELATED"/>
    <property type="match status" value="1"/>
</dbReference>
<evidence type="ECO:0000259" key="2">
    <source>
        <dbReference type="PROSITE" id="PS50213"/>
    </source>
</evidence>
<dbReference type="Gene3D" id="2.30.180.10">
    <property type="entry name" value="FAS1 domain"/>
    <property type="match status" value="2"/>
</dbReference>
<feature type="signal peptide" evidence="1">
    <location>
        <begin position="1"/>
        <end position="20"/>
    </location>
</feature>
<dbReference type="InterPro" id="IPR000782">
    <property type="entry name" value="FAS1_domain"/>
</dbReference>
<name>A0A383WJQ6_TETOB</name>
<dbReference type="Proteomes" id="UP000256970">
    <property type="component" value="Unassembled WGS sequence"/>
</dbReference>
<keyword evidence="1" id="KW-0732">Signal</keyword>
<dbReference type="SUPFAM" id="SSF82153">
    <property type="entry name" value="FAS1 domain"/>
    <property type="match status" value="2"/>
</dbReference>
<dbReference type="Pfam" id="PF02469">
    <property type="entry name" value="Fasciclin"/>
    <property type="match status" value="2"/>
</dbReference>
<dbReference type="SMART" id="SM00554">
    <property type="entry name" value="FAS1"/>
    <property type="match status" value="2"/>
</dbReference>
<dbReference type="AlphaFoldDB" id="A0A383WJQ6"/>
<dbReference type="EMBL" id="FNXT01001270">
    <property type="protein sequence ID" value="SZX76976.1"/>
    <property type="molecule type" value="Genomic_DNA"/>
</dbReference>
<accession>A0A383WJQ6</accession>
<gene>
    <name evidence="3" type="ORF">BQ4739_LOCUS17337</name>
</gene>
<evidence type="ECO:0000313" key="3">
    <source>
        <dbReference type="EMBL" id="SZX76976.1"/>
    </source>
</evidence>